<dbReference type="InterPro" id="IPR039426">
    <property type="entry name" value="TonB-dep_rcpt-like"/>
</dbReference>
<comment type="caution">
    <text evidence="4">The sequence shown here is derived from an EMBL/GenBank/DDBJ whole genome shotgun (WGS) entry which is preliminary data.</text>
</comment>
<evidence type="ECO:0000256" key="2">
    <source>
        <dbReference type="PROSITE-ProRule" id="PRU01360"/>
    </source>
</evidence>
<sequence length="677" mass="73540">MPEIQVTASRLDQDRAAIMPDLGATRYGFTRQNIENIPQGENAPLGQVLLRAPGVVQDGFGRIHVRGDHSNLQYRFDGVQLPEGLSAFTQVFSARFTDTLSLLTGALPAQYGLTTAGVVDIGVRSGTTDPGTEAAVMTGSYNWIQPVLQYGGRSGSVDFFAVGQFTSNSIGMENPTASYQPLHDDTKQWYALTKVTGIIDEQTRLSFIGGGAAARFQIPNLPFQVPAFTVNGISSWDSTLLDQQQSESTYFGIASLQKTYRDVNFQVSAFARYSSLAYEPDPIGDLLYNGFAPWAVRQGVAAGLQGDASWKLAEGHTLRGGYLVQREQVNSTTWANVLPLVPGAGGLVPGGQPVGIFDYSDLTAWTYSVYLQHEWRALPSLTVNWGLRFDAVSGMTSENQLSPRVNVVWEPVPSVSVRAGYARYFVPPPLGFVTAGSLASRAGTTVEPLVTLNDPVRAERSDYIDFGLTAKPLPHLALGFSAYYKFAQNYVDEGQFGAPVLMTAFNYAYAQARGFEVFASYDEGPWSLYANLAWSRVSVIGFNSAQFNASPAELDYIALNWIPADHDQGLSGSAGISYAFGYKTDHATRLAADLILGSGLRTTVTTPNDTSLPGYATLNLSITQSIPILEKRSTRLRFDLLNVTDNQYQLRTGAGVGVGAPQYGMRRAFFLTLSQNF</sequence>
<comment type="similarity">
    <text evidence="2">Belongs to the TonB-dependent receptor family.</text>
</comment>
<dbReference type="PANTHER" id="PTHR30069:SF29">
    <property type="entry name" value="HEMOGLOBIN AND HEMOGLOBIN-HAPTOGLOBIN-BINDING PROTEIN 1-RELATED"/>
    <property type="match status" value="1"/>
</dbReference>
<dbReference type="InterPro" id="IPR000531">
    <property type="entry name" value="Beta-barrel_TonB"/>
</dbReference>
<dbReference type="Pfam" id="PF00593">
    <property type="entry name" value="TonB_dep_Rec_b-barrel"/>
    <property type="match status" value="1"/>
</dbReference>
<dbReference type="PROSITE" id="PS52016">
    <property type="entry name" value="TONB_DEPENDENT_REC_3"/>
    <property type="match status" value="1"/>
</dbReference>
<keyword evidence="5" id="KW-1185">Reference proteome</keyword>
<keyword evidence="1" id="KW-0732">Signal</keyword>
<comment type="subcellular location">
    <subcellularLocation>
        <location evidence="2">Cell outer membrane</location>
        <topology evidence="2">Multi-pass membrane protein</topology>
    </subcellularLocation>
</comment>
<proteinExistence type="inferred from homology"/>
<dbReference type="PANTHER" id="PTHR30069">
    <property type="entry name" value="TONB-DEPENDENT OUTER MEMBRANE RECEPTOR"/>
    <property type="match status" value="1"/>
</dbReference>
<dbReference type="RefSeq" id="WP_216956771.1">
    <property type="nucleotide sequence ID" value="NZ_JAHOPB010000001.1"/>
</dbReference>
<evidence type="ECO:0000259" key="3">
    <source>
        <dbReference type="Pfam" id="PF00593"/>
    </source>
</evidence>
<gene>
    <name evidence="4" type="ORF">KQ910_02290</name>
</gene>
<keyword evidence="2" id="KW-0813">Transport</keyword>
<evidence type="ECO:0000313" key="4">
    <source>
        <dbReference type="EMBL" id="MBU8872570.1"/>
    </source>
</evidence>
<protein>
    <submittedName>
        <fullName evidence="4">TonB-dependent receptor</fullName>
    </submittedName>
</protein>
<organism evidence="4 5">
    <name type="scientific">Reyranella humidisoli</name>
    <dbReference type="NCBI Taxonomy" id="2849149"/>
    <lineage>
        <taxon>Bacteria</taxon>
        <taxon>Pseudomonadati</taxon>
        <taxon>Pseudomonadota</taxon>
        <taxon>Alphaproteobacteria</taxon>
        <taxon>Hyphomicrobiales</taxon>
        <taxon>Reyranellaceae</taxon>
        <taxon>Reyranella</taxon>
    </lineage>
</organism>
<evidence type="ECO:0000256" key="1">
    <source>
        <dbReference type="ARBA" id="ARBA00022729"/>
    </source>
</evidence>
<keyword evidence="2" id="KW-0472">Membrane</keyword>
<keyword evidence="2" id="KW-0998">Cell outer membrane</keyword>
<keyword evidence="2" id="KW-0812">Transmembrane</keyword>
<feature type="domain" description="TonB-dependent receptor-like beta-barrel" evidence="3">
    <location>
        <begin position="248"/>
        <end position="642"/>
    </location>
</feature>
<dbReference type="Proteomes" id="UP000727907">
    <property type="component" value="Unassembled WGS sequence"/>
</dbReference>
<reference evidence="4 5" key="1">
    <citation type="submission" date="2021-06" db="EMBL/GenBank/DDBJ databases">
        <authorList>
            <person name="Lee D.H."/>
        </authorList>
    </citation>
    <scope>NUCLEOTIDE SEQUENCE [LARGE SCALE GENOMIC DNA]</scope>
    <source>
        <strain evidence="4 5">MMS21-HV4-11</strain>
    </source>
</reference>
<keyword evidence="2" id="KW-1134">Transmembrane beta strand</keyword>
<dbReference type="EMBL" id="JAHOPB010000001">
    <property type="protein sequence ID" value="MBU8872570.1"/>
    <property type="molecule type" value="Genomic_DNA"/>
</dbReference>
<accession>A0ABS6IF38</accession>
<evidence type="ECO:0000313" key="5">
    <source>
        <dbReference type="Proteomes" id="UP000727907"/>
    </source>
</evidence>
<keyword evidence="4" id="KW-0675">Receptor</keyword>
<name>A0ABS6IF38_9HYPH</name>